<accession>A0A7C5M4P5</accession>
<sequence length="569" mass="66171">MIKPLLDFEKEDKALIDDVFKKLHSTSKPQVLASMKEWRDGYLITLVVAAADWPGLVDTVTGIVHEKGLNISFIYGIMSEDEKNACLLSKIFIKEKINREDLEKTVRKLKSLIKSFAKGEHSIKKVLSLGVEKIEILEMVKKELKKILSPEEQKAVFAPGGELEIFIISRSEAYLKERRPEDLAKIIATNYRFIKRLRERGMGIEVAVDNIKTTKEKLSAITVAGFERELSIDDVFDSLRDFLPDFKRKYDKQFITPDGITVIRIEFTDAKDKPLRKEDLELLEAHLKRTLVVKKFRSPLNVKVGAEILGRMIIPRIIDDCNSSGVTQVYILPVDVSRNSVSFRITIATKDPNVYDKLVDNFARIKGFYLITYKAPTKVKEIYIMLFMVRAMLDKFRDEMEIYDKLKNILKESLGDFRDFDEGMRVLDRRKLEKLMAQLTGRGVTEKLIRYYFFSMDDFYRASLSFERLRDDILFVHTLLRAYFKNKTKIGISEYRNSFLLGIVSPIEELNLENLINLVKDFNPLLVRFEIYGVNVIVFEIKKREDLDIEKLLDDLKKEVKYEGNIVRY</sequence>
<feature type="domain" description="ACT" evidence="1">
    <location>
        <begin position="45"/>
        <end position="131"/>
    </location>
</feature>
<protein>
    <recommendedName>
        <fullName evidence="1">ACT domain-containing protein</fullName>
    </recommendedName>
</protein>
<evidence type="ECO:0000313" key="2">
    <source>
        <dbReference type="EMBL" id="HHF58433.1"/>
    </source>
</evidence>
<proteinExistence type="predicted"/>
<dbReference type="PROSITE" id="PS51671">
    <property type="entry name" value="ACT"/>
    <property type="match status" value="1"/>
</dbReference>
<gene>
    <name evidence="2" type="ORF">ENL41_03310</name>
</gene>
<organism evidence="2">
    <name type="scientific">candidate division WOR-3 bacterium</name>
    <dbReference type="NCBI Taxonomy" id="2052148"/>
    <lineage>
        <taxon>Bacteria</taxon>
        <taxon>Bacteria division WOR-3</taxon>
    </lineage>
</organism>
<dbReference type="AlphaFoldDB" id="A0A7C5M4P5"/>
<dbReference type="Gene3D" id="3.30.70.260">
    <property type="match status" value="1"/>
</dbReference>
<evidence type="ECO:0000259" key="1">
    <source>
        <dbReference type="PROSITE" id="PS51671"/>
    </source>
</evidence>
<dbReference type="EMBL" id="DRTV01000235">
    <property type="protein sequence ID" value="HHF58433.1"/>
    <property type="molecule type" value="Genomic_DNA"/>
</dbReference>
<comment type="caution">
    <text evidence="2">The sequence shown here is derived from an EMBL/GenBank/DDBJ whole genome shotgun (WGS) entry which is preliminary data.</text>
</comment>
<name>A0A7C5M4P5_UNCW3</name>
<reference evidence="2" key="1">
    <citation type="journal article" date="2020" name="mSystems">
        <title>Genome- and Community-Level Interaction Insights into Carbon Utilization and Element Cycling Functions of Hydrothermarchaeota in Hydrothermal Sediment.</title>
        <authorList>
            <person name="Zhou Z."/>
            <person name="Liu Y."/>
            <person name="Xu W."/>
            <person name="Pan J."/>
            <person name="Luo Z.H."/>
            <person name="Li M."/>
        </authorList>
    </citation>
    <scope>NUCLEOTIDE SEQUENCE [LARGE SCALE GENOMIC DNA]</scope>
    <source>
        <strain evidence="2">HyVt-94</strain>
    </source>
</reference>
<dbReference type="InterPro" id="IPR002912">
    <property type="entry name" value="ACT_dom"/>
</dbReference>
<dbReference type="Proteomes" id="UP000886014">
    <property type="component" value="Unassembled WGS sequence"/>
</dbReference>